<keyword evidence="3" id="KW-1185">Reference proteome</keyword>
<sequence>MLAAIFAGDTVHVIRAEKLNTMQVDAAPLPDQLGNWHKVRQWDDRLVTGWIVYTWAEYQSPDLAQKVALGVSPRLSQHDAEICHLARGEDPTARPPRHPHAAGRGRGQRGHVQQRRAAVAGGRLGLPERPL</sequence>
<feature type="compositionally biased region" description="Basic residues" evidence="1">
    <location>
        <begin position="95"/>
        <end position="114"/>
    </location>
</feature>
<dbReference type="EMBL" id="JBHSWI010000001">
    <property type="protein sequence ID" value="MFC6646538.1"/>
    <property type="molecule type" value="Genomic_DNA"/>
</dbReference>
<comment type="caution">
    <text evidence="2">The sequence shown here is derived from an EMBL/GenBank/DDBJ whole genome shotgun (WGS) entry which is preliminary data.</text>
</comment>
<protein>
    <submittedName>
        <fullName evidence="2">Uncharacterized protein</fullName>
    </submittedName>
</protein>
<evidence type="ECO:0000313" key="3">
    <source>
        <dbReference type="Proteomes" id="UP001596391"/>
    </source>
</evidence>
<gene>
    <name evidence="2" type="ORF">ACFQBQ_13260</name>
</gene>
<organism evidence="2 3">
    <name type="scientific">Granulicella cerasi</name>
    <dbReference type="NCBI Taxonomy" id="741063"/>
    <lineage>
        <taxon>Bacteria</taxon>
        <taxon>Pseudomonadati</taxon>
        <taxon>Acidobacteriota</taxon>
        <taxon>Terriglobia</taxon>
        <taxon>Terriglobales</taxon>
        <taxon>Acidobacteriaceae</taxon>
        <taxon>Granulicella</taxon>
    </lineage>
</organism>
<feature type="region of interest" description="Disordered" evidence="1">
    <location>
        <begin position="87"/>
        <end position="131"/>
    </location>
</feature>
<accession>A0ABW1ZEB8</accession>
<dbReference type="Proteomes" id="UP001596391">
    <property type="component" value="Unassembled WGS sequence"/>
</dbReference>
<evidence type="ECO:0000256" key="1">
    <source>
        <dbReference type="SAM" id="MobiDB-lite"/>
    </source>
</evidence>
<name>A0ABW1ZEB8_9BACT</name>
<proteinExistence type="predicted"/>
<reference evidence="3" key="1">
    <citation type="journal article" date="2019" name="Int. J. Syst. Evol. Microbiol.">
        <title>The Global Catalogue of Microorganisms (GCM) 10K type strain sequencing project: providing services to taxonomists for standard genome sequencing and annotation.</title>
        <authorList>
            <consortium name="The Broad Institute Genomics Platform"/>
            <consortium name="The Broad Institute Genome Sequencing Center for Infectious Disease"/>
            <person name="Wu L."/>
            <person name="Ma J."/>
        </authorList>
    </citation>
    <scope>NUCLEOTIDE SEQUENCE [LARGE SCALE GENOMIC DNA]</scope>
    <source>
        <strain evidence="3">CGMCC 1.16026</strain>
    </source>
</reference>
<dbReference type="RefSeq" id="WP_390235527.1">
    <property type="nucleotide sequence ID" value="NZ_JBHSWI010000001.1"/>
</dbReference>
<evidence type="ECO:0000313" key="2">
    <source>
        <dbReference type="EMBL" id="MFC6646538.1"/>
    </source>
</evidence>